<accession>A0A2C9KIW4</accession>
<dbReference type="Proteomes" id="UP000076420">
    <property type="component" value="Unassembled WGS sequence"/>
</dbReference>
<organism evidence="2 3">
    <name type="scientific">Biomphalaria glabrata</name>
    <name type="common">Bloodfluke planorb</name>
    <name type="synonym">Freshwater snail</name>
    <dbReference type="NCBI Taxonomy" id="6526"/>
    <lineage>
        <taxon>Eukaryota</taxon>
        <taxon>Metazoa</taxon>
        <taxon>Spiralia</taxon>
        <taxon>Lophotrochozoa</taxon>
        <taxon>Mollusca</taxon>
        <taxon>Gastropoda</taxon>
        <taxon>Heterobranchia</taxon>
        <taxon>Euthyneura</taxon>
        <taxon>Panpulmonata</taxon>
        <taxon>Hygrophila</taxon>
        <taxon>Lymnaeoidea</taxon>
        <taxon>Planorbidae</taxon>
        <taxon>Biomphalaria</taxon>
    </lineage>
</organism>
<proteinExistence type="predicted"/>
<feature type="region of interest" description="Disordered" evidence="1">
    <location>
        <begin position="30"/>
        <end position="87"/>
    </location>
</feature>
<evidence type="ECO:0000313" key="2">
    <source>
        <dbReference type="EnsemblMetazoa" id="BGLB020211-PA"/>
    </source>
</evidence>
<evidence type="ECO:0000313" key="3">
    <source>
        <dbReference type="Proteomes" id="UP000076420"/>
    </source>
</evidence>
<sequence length="137" mass="14639">AAYQYDEESSSDSEDEVLKHYNSTVVRANSIRSLKSSKSGKSKKSARSGPADDIHTASKGSLIESDVTPKAGQSDVASRLSYNAETDTERAVLTKGDLVELATDNAPARAEVVTFENQAFMADGGEDMSVSERLTSD</sequence>
<dbReference type="KEGG" id="bgt:106077347"/>
<dbReference type="VEuPathDB" id="VectorBase:BGLAX_033797"/>
<gene>
    <name evidence="2" type="primary">106077347</name>
</gene>
<evidence type="ECO:0000256" key="1">
    <source>
        <dbReference type="SAM" id="MobiDB-lite"/>
    </source>
</evidence>
<dbReference type="EnsemblMetazoa" id="BGLB020211-RA">
    <property type="protein sequence ID" value="BGLB020211-PA"/>
    <property type="gene ID" value="BGLB020211"/>
</dbReference>
<dbReference type="VEuPathDB" id="VectorBase:BGLB020211"/>
<protein>
    <submittedName>
        <fullName evidence="2">Uncharacterized protein</fullName>
    </submittedName>
</protein>
<dbReference type="AlphaFoldDB" id="A0A2C9KIW4"/>
<reference evidence="2" key="1">
    <citation type="submission" date="2020-05" db="UniProtKB">
        <authorList>
            <consortium name="EnsemblMetazoa"/>
        </authorList>
    </citation>
    <scope>IDENTIFICATION</scope>
    <source>
        <strain evidence="2">BB02</strain>
    </source>
</reference>
<name>A0A2C9KIW4_BIOGL</name>